<name>A0ABU6VSW4_9FABA</name>
<proteinExistence type="predicted"/>
<protein>
    <submittedName>
        <fullName evidence="1">Uncharacterized protein</fullName>
    </submittedName>
</protein>
<evidence type="ECO:0000313" key="2">
    <source>
        <dbReference type="Proteomes" id="UP001341840"/>
    </source>
</evidence>
<comment type="caution">
    <text evidence="1">The sequence shown here is derived from an EMBL/GenBank/DDBJ whole genome shotgun (WGS) entry which is preliminary data.</text>
</comment>
<reference evidence="1 2" key="1">
    <citation type="journal article" date="2023" name="Plants (Basel)">
        <title>Bridging the Gap: Combining Genomics and Transcriptomics Approaches to Understand Stylosanthes scabra, an Orphan Legume from the Brazilian Caatinga.</title>
        <authorList>
            <person name="Ferreira-Neto J.R.C."/>
            <person name="da Silva M.D."/>
            <person name="Binneck E."/>
            <person name="de Melo N.F."/>
            <person name="da Silva R.H."/>
            <person name="de Melo A.L.T.M."/>
            <person name="Pandolfi V."/>
            <person name="Bustamante F.O."/>
            <person name="Brasileiro-Vidal A.C."/>
            <person name="Benko-Iseppon A.M."/>
        </authorList>
    </citation>
    <scope>NUCLEOTIDE SEQUENCE [LARGE SCALE GENOMIC DNA]</scope>
    <source>
        <tissue evidence="1">Leaves</tissue>
    </source>
</reference>
<gene>
    <name evidence="1" type="ORF">PIB30_090877</name>
</gene>
<dbReference type="EMBL" id="JASCZI010152816">
    <property type="protein sequence ID" value="MED6176722.1"/>
    <property type="molecule type" value="Genomic_DNA"/>
</dbReference>
<accession>A0ABU6VSW4</accession>
<sequence>MPYPLSPSNFPSAIVHGRSCRACFTIIHGRTDGTVLAAVSASFTGTHHRCSLKPPELTKPVIPLLGPFFNSTIPCNVSLKPSILAYARRARRCCRLGAASLLPVSSNISELSGCNDISEVRLLLLRVKGERGVIAV</sequence>
<keyword evidence="2" id="KW-1185">Reference proteome</keyword>
<evidence type="ECO:0000313" key="1">
    <source>
        <dbReference type="EMBL" id="MED6176722.1"/>
    </source>
</evidence>
<dbReference type="Proteomes" id="UP001341840">
    <property type="component" value="Unassembled WGS sequence"/>
</dbReference>
<organism evidence="1 2">
    <name type="scientific">Stylosanthes scabra</name>
    <dbReference type="NCBI Taxonomy" id="79078"/>
    <lineage>
        <taxon>Eukaryota</taxon>
        <taxon>Viridiplantae</taxon>
        <taxon>Streptophyta</taxon>
        <taxon>Embryophyta</taxon>
        <taxon>Tracheophyta</taxon>
        <taxon>Spermatophyta</taxon>
        <taxon>Magnoliopsida</taxon>
        <taxon>eudicotyledons</taxon>
        <taxon>Gunneridae</taxon>
        <taxon>Pentapetalae</taxon>
        <taxon>rosids</taxon>
        <taxon>fabids</taxon>
        <taxon>Fabales</taxon>
        <taxon>Fabaceae</taxon>
        <taxon>Papilionoideae</taxon>
        <taxon>50 kb inversion clade</taxon>
        <taxon>dalbergioids sensu lato</taxon>
        <taxon>Dalbergieae</taxon>
        <taxon>Pterocarpus clade</taxon>
        <taxon>Stylosanthes</taxon>
    </lineage>
</organism>